<dbReference type="AlphaFoldDB" id="A0AAD8E4J7"/>
<keyword evidence="2" id="KW-1185">Reference proteome</keyword>
<organism evidence="1 2">
    <name type="scientific">Diploptera punctata</name>
    <name type="common">Pacific beetle cockroach</name>
    <dbReference type="NCBI Taxonomy" id="6984"/>
    <lineage>
        <taxon>Eukaryota</taxon>
        <taxon>Metazoa</taxon>
        <taxon>Ecdysozoa</taxon>
        <taxon>Arthropoda</taxon>
        <taxon>Hexapoda</taxon>
        <taxon>Insecta</taxon>
        <taxon>Pterygota</taxon>
        <taxon>Neoptera</taxon>
        <taxon>Polyneoptera</taxon>
        <taxon>Dictyoptera</taxon>
        <taxon>Blattodea</taxon>
        <taxon>Blaberoidea</taxon>
        <taxon>Blaberidae</taxon>
        <taxon>Diplopterinae</taxon>
        <taxon>Diploptera</taxon>
    </lineage>
</organism>
<dbReference type="SUPFAM" id="SSF52047">
    <property type="entry name" value="RNI-like"/>
    <property type="match status" value="1"/>
</dbReference>
<reference evidence="1" key="1">
    <citation type="journal article" date="2023" name="IScience">
        <title>Live-bearing cockroach genome reveals convergent evolutionary mechanisms linked to viviparity in insects and beyond.</title>
        <authorList>
            <person name="Fouks B."/>
            <person name="Harrison M.C."/>
            <person name="Mikhailova A.A."/>
            <person name="Marchal E."/>
            <person name="English S."/>
            <person name="Carruthers M."/>
            <person name="Jennings E.C."/>
            <person name="Chiamaka E.L."/>
            <person name="Frigard R.A."/>
            <person name="Pippel M."/>
            <person name="Attardo G.M."/>
            <person name="Benoit J.B."/>
            <person name="Bornberg-Bauer E."/>
            <person name="Tobe S.S."/>
        </authorList>
    </citation>
    <scope>NUCLEOTIDE SEQUENCE</scope>
    <source>
        <strain evidence="1">Stay&amp;Tobe</strain>
    </source>
</reference>
<evidence type="ECO:0000313" key="2">
    <source>
        <dbReference type="Proteomes" id="UP001233999"/>
    </source>
</evidence>
<sequence length="459" mass="52210">MTDISQPHHLEDISLIAFGNYVYNLGCSILTDPGPVDIHEACAHVQETLKRTVPPRLADRVTEYLLSRVEDLCAISLEGPKTKLLKQTMLGAVIHPSITKLHFSACVPSFLPPMTLITELRVDNVFLKFNEEVLISALKVMTILQVFCYTWFCTNKILDTLGKYCIELNVLQITGSKKVTNKSVSSILELKKLVQLELFNTKIHRRGITKLLEGLNCDILTNFSCNNVSRSQLKLITNKMPKVRNIKFQTKKYDSASLRKFSKLQTLGLCKVNFKKTSMSIVRTWPDSFKYLNVLSLTKMKFSSAYNLLYEVGNKITELVIHEVKYISAIAIAETCPVLKTLKIIDCYEDGHAKELWNNFNETPLFQSIEEVVIHLEDDVYFIIFVLCCCTNVKKVDVGLFGDDVDEDIDNPDILESVLVFNKLTQLQEFHTMQVLKEDVIRQIVQQCTNLTLLTGKLV</sequence>
<protein>
    <submittedName>
        <fullName evidence="1">Uncharacterized protein</fullName>
    </submittedName>
</protein>
<accession>A0AAD8E4J7</accession>
<dbReference type="InterPro" id="IPR032675">
    <property type="entry name" value="LRR_dom_sf"/>
</dbReference>
<evidence type="ECO:0000313" key="1">
    <source>
        <dbReference type="EMBL" id="KAJ9577000.1"/>
    </source>
</evidence>
<dbReference type="EMBL" id="JASPKZ010009381">
    <property type="protein sequence ID" value="KAJ9577000.1"/>
    <property type="molecule type" value="Genomic_DNA"/>
</dbReference>
<dbReference type="Gene3D" id="3.80.10.10">
    <property type="entry name" value="Ribonuclease Inhibitor"/>
    <property type="match status" value="2"/>
</dbReference>
<proteinExistence type="predicted"/>
<feature type="non-terminal residue" evidence="1">
    <location>
        <position position="1"/>
    </location>
</feature>
<name>A0AAD8E4J7_DIPPU</name>
<comment type="caution">
    <text evidence="1">The sequence shown here is derived from an EMBL/GenBank/DDBJ whole genome shotgun (WGS) entry which is preliminary data.</text>
</comment>
<reference evidence="1" key="2">
    <citation type="submission" date="2023-05" db="EMBL/GenBank/DDBJ databases">
        <authorList>
            <person name="Fouks B."/>
        </authorList>
    </citation>
    <scope>NUCLEOTIDE SEQUENCE</scope>
    <source>
        <strain evidence="1">Stay&amp;Tobe</strain>
        <tissue evidence="1">Testes</tissue>
    </source>
</reference>
<gene>
    <name evidence="1" type="ORF">L9F63_006437</name>
</gene>
<dbReference type="Proteomes" id="UP001233999">
    <property type="component" value="Unassembled WGS sequence"/>
</dbReference>